<protein>
    <submittedName>
        <fullName evidence="2">Uncharacterized protein</fullName>
    </submittedName>
</protein>
<proteinExistence type="predicted"/>
<gene>
    <name evidence="2" type="ORF">SAMN05444169_7530</name>
</gene>
<name>A0A1M5T319_9BRAD</name>
<evidence type="ECO:0000313" key="2">
    <source>
        <dbReference type="EMBL" id="SHH45135.1"/>
    </source>
</evidence>
<keyword evidence="1" id="KW-1133">Transmembrane helix</keyword>
<sequence>MPKAARVTASIPVSAAASSQKSDGGQFVVVALFSGIGLLISLIAIIIGVPGAWY</sequence>
<feature type="transmembrane region" description="Helical" evidence="1">
    <location>
        <begin position="26"/>
        <end position="49"/>
    </location>
</feature>
<organism evidence="2 3">
    <name type="scientific">Bradyrhizobium erythrophlei</name>
    <dbReference type="NCBI Taxonomy" id="1437360"/>
    <lineage>
        <taxon>Bacteria</taxon>
        <taxon>Pseudomonadati</taxon>
        <taxon>Pseudomonadota</taxon>
        <taxon>Alphaproteobacteria</taxon>
        <taxon>Hyphomicrobiales</taxon>
        <taxon>Nitrobacteraceae</taxon>
        <taxon>Bradyrhizobium</taxon>
    </lineage>
</organism>
<dbReference type="EMBL" id="LT670818">
    <property type="protein sequence ID" value="SHH45135.1"/>
    <property type="molecule type" value="Genomic_DNA"/>
</dbReference>
<dbReference type="RefSeq" id="WP_172900044.1">
    <property type="nucleotide sequence ID" value="NZ_LT670818.1"/>
</dbReference>
<dbReference type="AlphaFoldDB" id="A0A1M5T319"/>
<accession>A0A1M5T319</accession>
<evidence type="ECO:0000256" key="1">
    <source>
        <dbReference type="SAM" id="Phobius"/>
    </source>
</evidence>
<reference evidence="2 3" key="1">
    <citation type="submission" date="2016-11" db="EMBL/GenBank/DDBJ databases">
        <authorList>
            <person name="Jaros S."/>
            <person name="Januszkiewicz K."/>
            <person name="Wedrychowicz H."/>
        </authorList>
    </citation>
    <scope>NUCLEOTIDE SEQUENCE [LARGE SCALE GENOMIC DNA]</scope>
    <source>
        <strain evidence="2 3">GAS242</strain>
    </source>
</reference>
<keyword evidence="1" id="KW-0812">Transmembrane</keyword>
<evidence type="ECO:0000313" key="3">
    <source>
        <dbReference type="Proteomes" id="UP000190675"/>
    </source>
</evidence>
<keyword evidence="1" id="KW-0472">Membrane</keyword>
<dbReference type="Proteomes" id="UP000190675">
    <property type="component" value="Chromosome I"/>
</dbReference>